<evidence type="ECO:0000256" key="2">
    <source>
        <dbReference type="ARBA" id="ARBA00007012"/>
    </source>
</evidence>
<keyword evidence="15 17" id="KW-0472">Membrane</keyword>
<feature type="transmembrane region" description="Helical" evidence="17">
    <location>
        <begin position="199"/>
        <end position="218"/>
    </location>
</feature>
<comment type="similarity">
    <text evidence="2 17">Belongs to the complex I subunit 2 family.</text>
</comment>
<keyword evidence="9 17" id="KW-1278">Translocase</keyword>
<dbReference type="InterPro" id="IPR003917">
    <property type="entry name" value="NADH_UbQ_OxRdtase_chain2"/>
</dbReference>
<feature type="domain" description="NADH dehydrogenase subunit 2 C-terminal" evidence="19">
    <location>
        <begin position="289"/>
        <end position="343"/>
    </location>
</feature>
<evidence type="ECO:0000256" key="16">
    <source>
        <dbReference type="ARBA" id="ARBA00049551"/>
    </source>
</evidence>
<evidence type="ECO:0000256" key="15">
    <source>
        <dbReference type="ARBA" id="ARBA00023136"/>
    </source>
</evidence>
<reference evidence="20" key="1">
    <citation type="submission" date="2013-01" db="EMBL/GenBank/DDBJ databases">
        <title>Pelotretis flavilatus mitochondrion complete genome.</title>
        <authorList>
            <person name="Kong X."/>
            <person name="Wang S."/>
        </authorList>
    </citation>
    <scope>NUCLEOTIDE SEQUENCE</scope>
</reference>
<dbReference type="PRINTS" id="PR01436">
    <property type="entry name" value="NADHDHGNASE2"/>
</dbReference>
<dbReference type="Pfam" id="PF00361">
    <property type="entry name" value="Proton_antipo_M"/>
    <property type="match status" value="1"/>
</dbReference>
<evidence type="ECO:0000256" key="9">
    <source>
        <dbReference type="ARBA" id="ARBA00022967"/>
    </source>
</evidence>
<gene>
    <name evidence="20" type="primary">ND2</name>
</gene>
<evidence type="ECO:0000256" key="12">
    <source>
        <dbReference type="ARBA" id="ARBA00023027"/>
    </source>
</evidence>
<dbReference type="InterPro" id="IPR001750">
    <property type="entry name" value="ND/Mrp_TM"/>
</dbReference>
<keyword evidence="10 17" id="KW-0249">Electron transport</keyword>
<keyword evidence="14 17" id="KW-0496">Mitochondrion</keyword>
<accession>A0A0B4KIG2</accession>
<geneLocation type="mitochondrion" evidence="20"/>
<dbReference type="RefSeq" id="YP_009117087.1">
    <property type="nucleotide sequence ID" value="NC_026284.1"/>
</dbReference>
<dbReference type="EC" id="7.1.1.2" evidence="3 17"/>
<dbReference type="PANTHER" id="PTHR46552">
    <property type="entry name" value="NADH-UBIQUINONE OXIDOREDUCTASE CHAIN 2"/>
    <property type="match status" value="1"/>
</dbReference>
<feature type="transmembrane region" description="Helical" evidence="17">
    <location>
        <begin position="151"/>
        <end position="170"/>
    </location>
</feature>
<evidence type="ECO:0000256" key="4">
    <source>
        <dbReference type="ARBA" id="ARBA00021008"/>
    </source>
</evidence>
<dbReference type="GO" id="GO:0006120">
    <property type="term" value="P:mitochondrial electron transport, NADH to ubiquinone"/>
    <property type="evidence" value="ECO:0007669"/>
    <property type="project" value="InterPro"/>
</dbReference>
<keyword evidence="13 17" id="KW-0830">Ubiquinone</keyword>
<feature type="domain" description="NADH:quinone oxidoreductase/Mrp antiporter transmembrane" evidence="18">
    <location>
        <begin position="23"/>
        <end position="283"/>
    </location>
</feature>
<name>A0A0B4KIG2_9PLEU</name>
<keyword evidence="7 17" id="KW-0812">Transmembrane</keyword>
<evidence type="ECO:0000256" key="3">
    <source>
        <dbReference type="ARBA" id="ARBA00012944"/>
    </source>
</evidence>
<dbReference type="PANTHER" id="PTHR46552:SF1">
    <property type="entry name" value="NADH-UBIQUINONE OXIDOREDUCTASE CHAIN 2"/>
    <property type="match status" value="1"/>
</dbReference>
<evidence type="ECO:0000256" key="14">
    <source>
        <dbReference type="ARBA" id="ARBA00023128"/>
    </source>
</evidence>
<evidence type="ECO:0000259" key="19">
    <source>
        <dbReference type="Pfam" id="PF06444"/>
    </source>
</evidence>
<keyword evidence="5" id="KW-0813">Transport</keyword>
<evidence type="ECO:0000256" key="8">
    <source>
        <dbReference type="ARBA" id="ARBA00022792"/>
    </source>
</evidence>
<evidence type="ECO:0000256" key="11">
    <source>
        <dbReference type="ARBA" id="ARBA00022989"/>
    </source>
</evidence>
<dbReference type="InterPro" id="IPR010933">
    <property type="entry name" value="NADH_DH_su2_C"/>
</dbReference>
<dbReference type="GO" id="GO:0008137">
    <property type="term" value="F:NADH dehydrogenase (ubiquinone) activity"/>
    <property type="evidence" value="ECO:0007669"/>
    <property type="project" value="UniProtKB-EC"/>
</dbReference>
<keyword evidence="6 17" id="KW-0679">Respiratory chain</keyword>
<dbReference type="GeneID" id="22974559"/>
<dbReference type="GO" id="GO:0005743">
    <property type="term" value="C:mitochondrial inner membrane"/>
    <property type="evidence" value="ECO:0007669"/>
    <property type="project" value="UniProtKB-SubCell"/>
</dbReference>
<dbReference type="Pfam" id="PF06444">
    <property type="entry name" value="NADH_dehy_S2_C"/>
    <property type="match status" value="1"/>
</dbReference>
<feature type="transmembrane region" description="Helical" evidence="17">
    <location>
        <begin position="93"/>
        <end position="115"/>
    </location>
</feature>
<evidence type="ECO:0000256" key="6">
    <source>
        <dbReference type="ARBA" id="ARBA00022660"/>
    </source>
</evidence>
<comment type="catalytic activity">
    <reaction evidence="16 17">
        <text>a ubiquinone + NADH + 5 H(+)(in) = a ubiquinol + NAD(+) + 4 H(+)(out)</text>
        <dbReference type="Rhea" id="RHEA:29091"/>
        <dbReference type="Rhea" id="RHEA-COMP:9565"/>
        <dbReference type="Rhea" id="RHEA-COMP:9566"/>
        <dbReference type="ChEBI" id="CHEBI:15378"/>
        <dbReference type="ChEBI" id="CHEBI:16389"/>
        <dbReference type="ChEBI" id="CHEBI:17976"/>
        <dbReference type="ChEBI" id="CHEBI:57540"/>
        <dbReference type="ChEBI" id="CHEBI:57945"/>
        <dbReference type="EC" id="7.1.1.2"/>
    </reaction>
</comment>
<dbReference type="CTD" id="4536"/>
<evidence type="ECO:0000313" key="20">
    <source>
        <dbReference type="EMBL" id="AGI78915.1"/>
    </source>
</evidence>
<feature type="transmembrane region" description="Helical" evidence="17">
    <location>
        <begin position="238"/>
        <end position="254"/>
    </location>
</feature>
<evidence type="ECO:0000256" key="17">
    <source>
        <dbReference type="RuleBase" id="RU003403"/>
    </source>
</evidence>
<feature type="transmembrane region" description="Helical" evidence="17">
    <location>
        <begin position="274"/>
        <end position="293"/>
    </location>
</feature>
<proteinExistence type="inferred from homology"/>
<feature type="transmembrane region" description="Helical" evidence="17">
    <location>
        <begin position="326"/>
        <end position="348"/>
    </location>
</feature>
<evidence type="ECO:0000256" key="7">
    <source>
        <dbReference type="ARBA" id="ARBA00022692"/>
    </source>
</evidence>
<keyword evidence="12 17" id="KW-0520">NAD</keyword>
<comment type="function">
    <text evidence="17">Core subunit of the mitochondrial membrane respiratory chain NADH dehydrogenase (Complex I) which catalyzes electron transfer from NADH through the respiratory chain, using ubiquinone as an electron acceptor. Essential for the catalytic activity and assembly of complex I.</text>
</comment>
<comment type="subcellular location">
    <subcellularLocation>
        <location evidence="1 17">Mitochondrion inner membrane</location>
        <topology evidence="1 17">Multi-pass membrane protein</topology>
    </subcellularLocation>
</comment>
<dbReference type="AlphaFoldDB" id="A0A0B4KIG2"/>
<evidence type="ECO:0000256" key="1">
    <source>
        <dbReference type="ARBA" id="ARBA00004448"/>
    </source>
</evidence>
<keyword evidence="8 17" id="KW-0999">Mitochondrion inner membrane</keyword>
<sequence length="349" mass="37795">MHPLPTMALLFSLALSTIMVSFSYNWMLTWMFLEVNTIVVIPLMARTQSPRAVEATTKYFITQSIAAAMYLFASVANIMLTGNWNIFEASEPLPLTIAVLGLAIKLGLAPVHSWVPEVLQGVDLSAGLILSTLQKLAPLAVFLTLPNINPTLLLSIGLLSVLVGGWGGLNQTQLRKVLAYSSIAHMGWFISVLSLDRSVAMQVLVIYLLMTASMFLMFKLNSVNSINSLGTSWSKSPILALISPLLLLSLAGLPPLSGFAPKMMVLEKLSQHGLAIYAISIALSALLSLYFYLRLAYAMGLTTYPAPLSSLMVWRPSIKNPITTPLAISATATIMLLPLLPATLTYLAQ</sequence>
<dbReference type="InterPro" id="IPR050175">
    <property type="entry name" value="Complex_I_Subunit_2"/>
</dbReference>
<evidence type="ECO:0000256" key="13">
    <source>
        <dbReference type="ARBA" id="ARBA00023075"/>
    </source>
</evidence>
<evidence type="ECO:0000259" key="18">
    <source>
        <dbReference type="Pfam" id="PF00361"/>
    </source>
</evidence>
<evidence type="ECO:0000256" key="5">
    <source>
        <dbReference type="ARBA" id="ARBA00022448"/>
    </source>
</evidence>
<dbReference type="EMBL" id="KC554065">
    <property type="protein sequence ID" value="AGI78915.1"/>
    <property type="molecule type" value="Genomic_DNA"/>
</dbReference>
<keyword evidence="11 17" id="KW-1133">Transmembrane helix</keyword>
<organism evidence="20">
    <name type="scientific">Pelotretis flavilatus</name>
    <name type="common">southern lemon sole</name>
    <dbReference type="NCBI Taxonomy" id="526618"/>
    <lineage>
        <taxon>Eukaryota</taxon>
        <taxon>Metazoa</taxon>
        <taxon>Chordata</taxon>
        <taxon>Craniata</taxon>
        <taxon>Vertebrata</taxon>
        <taxon>Euteleostomi</taxon>
        <taxon>Actinopterygii</taxon>
        <taxon>Neopterygii</taxon>
        <taxon>Teleostei</taxon>
        <taxon>Neoteleostei</taxon>
        <taxon>Acanthomorphata</taxon>
        <taxon>Carangaria</taxon>
        <taxon>Pleuronectiformes</taxon>
        <taxon>Pleuronectoidei</taxon>
        <taxon>Rhombosoleidae</taxon>
        <taxon>Pelotretis</taxon>
    </lineage>
</organism>
<feature type="transmembrane region" description="Helical" evidence="17">
    <location>
        <begin position="65"/>
        <end position="87"/>
    </location>
</feature>
<protein>
    <recommendedName>
        <fullName evidence="4 17">NADH-ubiquinone oxidoreductase chain 2</fullName>
        <ecNumber evidence="3 17">7.1.1.2</ecNumber>
    </recommendedName>
</protein>
<evidence type="ECO:0000256" key="10">
    <source>
        <dbReference type="ARBA" id="ARBA00022982"/>
    </source>
</evidence>